<dbReference type="EMBL" id="BAAAYN010000023">
    <property type="protein sequence ID" value="GAA3388582.1"/>
    <property type="molecule type" value="Genomic_DNA"/>
</dbReference>
<organism evidence="1 2">
    <name type="scientific">Cryptosporangium minutisporangium</name>
    <dbReference type="NCBI Taxonomy" id="113569"/>
    <lineage>
        <taxon>Bacteria</taxon>
        <taxon>Bacillati</taxon>
        <taxon>Actinomycetota</taxon>
        <taxon>Actinomycetes</taxon>
        <taxon>Cryptosporangiales</taxon>
        <taxon>Cryptosporangiaceae</taxon>
        <taxon>Cryptosporangium</taxon>
    </lineage>
</organism>
<evidence type="ECO:0000313" key="2">
    <source>
        <dbReference type="Proteomes" id="UP001501676"/>
    </source>
</evidence>
<sequence>MSALTVEQLISWIEAGSVEQVADALLAASEAERRALGPRLKAYQSNGSAVSGFENPYHSDDPSESTEYRYQQAWQQWETLKRNREDALRVAGAACLPRAADVVSWLRSDRFWEQPQLVAVNALVRVLSAPGRPALASVARQLADRLRPAQVDRQWPMVSGLLTAAGLAPPTTEAVVRGWIREIGWAQVAERLQAHPHTALLLPHVFRIPRVAVELREEWPPALARLVADGGYPRADLLADVLLRLRAGDRPGAVRVVVRVHRILAPTTAECAEHRQEYLGMLSSPHVAVAALALAALRAVDDAGRLPADLIAEAAYAVLPRPEKKLVRAALDWLDEALRRTRDPQLFAALTAGIDNEAVDLAERTLALTARHLPVFGDDGRAVLRDVADALDGDLRRQADALLGGPHGGTAAAAVDRTAARPAPLPPPAALPPPIASVAELAAAAACLLRHRDDPILFERFVAALPVFVRADRPAVAAALAPLLPEYWTDSFVLMLQSAVTGRQRTYALNEYERDPAYPSHLTARRSIELAEQLAGEPPAALLATPATVDGHVDPVRVLDLVAAAEAAGPSPAPYDLTQALLRLPRVIEPEVAEAAARLRSPAGRAFARWVAGGALADPDINIVAVQQKRCRPGHQTHGRYLPCECGSTVAHRRSVTFSPLAHPDLTLPQELLSRPPEHAYQHVYLHHYTLSMVPWPLALPSHRELVAAYVQPALARAADGNVRGAGDLLPSLARASGPLGPAFALCLAYGLTAGRPAERLAATDAFVLTAARTDLDGADLGALVGHGLAALHDDGVLVLRRVAEALTGALRAGAAAEAWAAARALVPAALTASAGGPDLLALASTAASAVGARETIPEVENVAIRGGHTRMVTEAGRLVRTLTAPT</sequence>
<keyword evidence="2" id="KW-1185">Reference proteome</keyword>
<protein>
    <submittedName>
        <fullName evidence="1">DUF6493 family protein</fullName>
    </submittedName>
</protein>
<gene>
    <name evidence="1" type="ORF">GCM10020369_35330</name>
</gene>
<name>A0ABP6SYG7_9ACTN</name>
<reference evidence="2" key="1">
    <citation type="journal article" date="2019" name="Int. J. Syst. Evol. Microbiol.">
        <title>The Global Catalogue of Microorganisms (GCM) 10K type strain sequencing project: providing services to taxonomists for standard genome sequencing and annotation.</title>
        <authorList>
            <consortium name="The Broad Institute Genomics Platform"/>
            <consortium name="The Broad Institute Genome Sequencing Center for Infectious Disease"/>
            <person name="Wu L."/>
            <person name="Ma J."/>
        </authorList>
    </citation>
    <scope>NUCLEOTIDE SEQUENCE [LARGE SCALE GENOMIC DNA]</scope>
    <source>
        <strain evidence="2">JCM 9458</strain>
    </source>
</reference>
<accession>A0ABP6SYG7</accession>
<proteinExistence type="predicted"/>
<dbReference type="RefSeq" id="WP_345729217.1">
    <property type="nucleotide sequence ID" value="NZ_BAAAYN010000023.1"/>
</dbReference>
<dbReference type="Proteomes" id="UP001501676">
    <property type="component" value="Unassembled WGS sequence"/>
</dbReference>
<comment type="caution">
    <text evidence="1">The sequence shown here is derived from an EMBL/GenBank/DDBJ whole genome shotgun (WGS) entry which is preliminary data.</text>
</comment>
<evidence type="ECO:0000313" key="1">
    <source>
        <dbReference type="EMBL" id="GAA3388582.1"/>
    </source>
</evidence>